<dbReference type="eggNOG" id="ENOG502SM1S">
    <property type="taxonomic scope" value="Eukaryota"/>
</dbReference>
<evidence type="ECO:0000313" key="1">
    <source>
        <dbReference type="EMBL" id="CCF47474.1"/>
    </source>
</evidence>
<protein>
    <submittedName>
        <fullName evidence="1">Uncharacterized protein</fullName>
    </submittedName>
</protein>
<dbReference type="Proteomes" id="UP000007174">
    <property type="component" value="Unassembled WGS sequence"/>
</dbReference>
<dbReference type="PANTHER" id="PTHR36587">
    <property type="entry name" value="EXPRESSION SITE-ASSOCIATED GENE 3 (ESAG3)-LIKE PROTEIN"/>
    <property type="match status" value="1"/>
</dbReference>
<dbReference type="PANTHER" id="PTHR36587:SF2">
    <property type="entry name" value="EXPRESSION SITE-ASSOCIATED GENE 3 (ESAG3)-LIKE PROTEIN"/>
    <property type="match status" value="1"/>
</dbReference>
<dbReference type="CDD" id="cd22997">
    <property type="entry name" value="GT_LH"/>
    <property type="match status" value="1"/>
</dbReference>
<evidence type="ECO:0000313" key="2">
    <source>
        <dbReference type="Proteomes" id="UP000007174"/>
    </source>
</evidence>
<dbReference type="HOGENOM" id="CLU_1277550_0_0_1"/>
<sequence>MLMALKGRRLALLAAFVIVSALLIFSQSLYPENLNWSDISASLPAGGKSSVPSTKASKTASAGIGRFHFLIAASAPNLQFCRALVSSTVNRFGAPVVAGWNGTGENDAALSHLAKIRVVTKYLEELPDSSNNDLFLMIDGYDVLLQFGPDVLINRYFEASAREDERIMQQLGPEMAEKLAGPLGRHIFFGADKEVREMFRATLDLINEVYDPEYDV</sequence>
<name>H1W4R1_COLHI</name>
<dbReference type="AlphaFoldDB" id="H1W4R1"/>
<reference evidence="2" key="1">
    <citation type="journal article" date="2012" name="Nat. Genet.">
        <title>Lifestyle transitions in plant pathogenic Colletotrichum fungi deciphered by genome and transcriptome analyses.</title>
        <authorList>
            <person name="O'Connell R.J."/>
            <person name="Thon M.R."/>
            <person name="Hacquard S."/>
            <person name="Amyotte S.G."/>
            <person name="Kleemann J."/>
            <person name="Torres M.F."/>
            <person name="Damm U."/>
            <person name="Buiate E.A."/>
            <person name="Epstein L."/>
            <person name="Alkan N."/>
            <person name="Altmueller J."/>
            <person name="Alvarado-Balderrama L."/>
            <person name="Bauser C.A."/>
            <person name="Becker C."/>
            <person name="Birren B.W."/>
            <person name="Chen Z."/>
            <person name="Choi J."/>
            <person name="Crouch J.A."/>
            <person name="Duvick J.P."/>
            <person name="Farman M.A."/>
            <person name="Gan P."/>
            <person name="Heiman D."/>
            <person name="Henrissat B."/>
            <person name="Howard R.J."/>
            <person name="Kabbage M."/>
            <person name="Koch C."/>
            <person name="Kracher B."/>
            <person name="Kubo Y."/>
            <person name="Law A.D."/>
            <person name="Lebrun M.-H."/>
            <person name="Lee Y.-H."/>
            <person name="Miyara I."/>
            <person name="Moore N."/>
            <person name="Neumann U."/>
            <person name="Nordstroem K."/>
            <person name="Panaccione D.G."/>
            <person name="Panstruga R."/>
            <person name="Place M."/>
            <person name="Proctor R.H."/>
            <person name="Prusky D."/>
            <person name="Rech G."/>
            <person name="Reinhardt R."/>
            <person name="Rollins J.A."/>
            <person name="Rounsley S."/>
            <person name="Schardl C.L."/>
            <person name="Schwartz D.C."/>
            <person name="Shenoy N."/>
            <person name="Shirasu K."/>
            <person name="Sikhakolli U.R."/>
            <person name="Stueber K."/>
            <person name="Sukno S.A."/>
            <person name="Sweigard J.A."/>
            <person name="Takano Y."/>
            <person name="Takahara H."/>
            <person name="Trail F."/>
            <person name="van der Does H.C."/>
            <person name="Voll L.M."/>
            <person name="Will I."/>
            <person name="Young S."/>
            <person name="Zeng Q."/>
            <person name="Zhang J."/>
            <person name="Zhou S."/>
            <person name="Dickman M.B."/>
            <person name="Schulze-Lefert P."/>
            <person name="Ver Loren van Themaat E."/>
            <person name="Ma L.-J."/>
            <person name="Vaillancourt L.J."/>
        </authorList>
    </citation>
    <scope>NUCLEOTIDE SEQUENCE [LARGE SCALE GENOMIC DNA]</scope>
    <source>
        <strain evidence="2">IMI 349063</strain>
    </source>
</reference>
<proteinExistence type="predicted"/>
<gene>
    <name evidence="1" type="ORF">CH063_15851</name>
</gene>
<accession>H1W4R1</accession>
<dbReference type="EMBL" id="CACQ02009762">
    <property type="protein sequence ID" value="CCF47474.1"/>
    <property type="molecule type" value="Genomic_DNA"/>
</dbReference>
<dbReference type="VEuPathDB" id="FungiDB:CH63R_02742"/>
<organism evidence="1 2">
    <name type="scientific">Colletotrichum higginsianum (strain IMI 349063)</name>
    <name type="common">Crucifer anthracnose fungus</name>
    <dbReference type="NCBI Taxonomy" id="759273"/>
    <lineage>
        <taxon>Eukaryota</taxon>
        <taxon>Fungi</taxon>
        <taxon>Dikarya</taxon>
        <taxon>Ascomycota</taxon>
        <taxon>Pezizomycotina</taxon>
        <taxon>Sordariomycetes</taxon>
        <taxon>Hypocreomycetidae</taxon>
        <taxon>Glomerellales</taxon>
        <taxon>Glomerellaceae</taxon>
        <taxon>Colletotrichum</taxon>
        <taxon>Colletotrichum destructivum species complex</taxon>
    </lineage>
</organism>
<dbReference type="STRING" id="759273.H1W4R1"/>